<evidence type="ECO:0000259" key="7">
    <source>
        <dbReference type="Pfam" id="PF10035"/>
    </source>
</evidence>
<name>A0A650F5J5_9SPIO</name>
<dbReference type="PIRSF" id="PIRSF006483">
    <property type="entry name" value="Membrane_protein_YitT"/>
    <property type="match status" value="1"/>
</dbReference>
<keyword evidence="2" id="KW-1003">Cell membrane</keyword>
<reference evidence="8" key="1">
    <citation type="journal article" date="2020" name="J. ISSAAS">
        <title>Lactobacilli and other gastrointestinal microbiota of Peromyscus leucopus, reservoir host for agents of Lyme disease and other zoonoses in North America.</title>
        <authorList>
            <person name="Milovic A."/>
            <person name="Bassam K."/>
            <person name="Shao H."/>
            <person name="Chatzistamou I."/>
            <person name="Tufts D.M."/>
            <person name="Diuk-Wasser M."/>
            <person name="Barbour A.G."/>
        </authorList>
    </citation>
    <scope>NUCLEOTIDE SEQUENCE</scope>
    <source>
        <strain evidence="8">LL50</strain>
    </source>
</reference>
<dbReference type="PANTHER" id="PTHR33545">
    <property type="entry name" value="UPF0750 MEMBRANE PROTEIN YITT-RELATED"/>
    <property type="match status" value="1"/>
</dbReference>
<keyword evidence="4 6" id="KW-1133">Transmembrane helix</keyword>
<evidence type="ECO:0000256" key="4">
    <source>
        <dbReference type="ARBA" id="ARBA00022989"/>
    </source>
</evidence>
<dbReference type="Pfam" id="PF02588">
    <property type="entry name" value="YitT_membrane"/>
    <property type="match status" value="1"/>
</dbReference>
<gene>
    <name evidence="8" type="ORF">Unknown280_2270</name>
</gene>
<dbReference type="Gene3D" id="3.30.70.120">
    <property type="match status" value="1"/>
</dbReference>
<feature type="transmembrane region" description="Helical" evidence="6">
    <location>
        <begin position="63"/>
        <end position="82"/>
    </location>
</feature>
<keyword evidence="5 6" id="KW-0472">Membrane</keyword>
<accession>A0A650F5J5</accession>
<feature type="transmembrane region" description="Helical" evidence="6">
    <location>
        <begin position="89"/>
        <end position="111"/>
    </location>
</feature>
<keyword evidence="3 6" id="KW-0812">Transmembrane</keyword>
<evidence type="ECO:0000313" key="8">
    <source>
        <dbReference type="EMBL" id="QGT51535.1"/>
    </source>
</evidence>
<comment type="subcellular location">
    <subcellularLocation>
        <location evidence="1">Cell membrane</location>
        <topology evidence="1">Multi-pass membrane protein</topology>
    </subcellularLocation>
</comment>
<dbReference type="InterPro" id="IPR015867">
    <property type="entry name" value="N-reg_PII/ATP_PRibTrfase_C"/>
</dbReference>
<proteinExistence type="predicted"/>
<dbReference type="GO" id="GO:0005886">
    <property type="term" value="C:plasma membrane"/>
    <property type="evidence" value="ECO:0007669"/>
    <property type="project" value="UniProtKB-SubCell"/>
</dbReference>
<feature type="domain" description="DUF2179" evidence="7">
    <location>
        <begin position="202"/>
        <end position="255"/>
    </location>
</feature>
<evidence type="ECO:0000256" key="2">
    <source>
        <dbReference type="ARBA" id="ARBA00022475"/>
    </source>
</evidence>
<dbReference type="EMBL" id="MN577574">
    <property type="protein sequence ID" value="QGT51535.1"/>
    <property type="molecule type" value="Genomic_DNA"/>
</dbReference>
<evidence type="ECO:0000256" key="5">
    <source>
        <dbReference type="ARBA" id="ARBA00023136"/>
    </source>
</evidence>
<evidence type="ECO:0000256" key="3">
    <source>
        <dbReference type="ARBA" id="ARBA00022692"/>
    </source>
</evidence>
<evidence type="ECO:0000256" key="6">
    <source>
        <dbReference type="SAM" id="Phobius"/>
    </source>
</evidence>
<evidence type="ECO:0000256" key="1">
    <source>
        <dbReference type="ARBA" id="ARBA00004651"/>
    </source>
</evidence>
<sequence length="263" mass="29656">MNMVSFVSVGELFPGGFSGISLLLQRIGEKFFGIQIPYTVLYLLLNLFPVFISFKFIGKKFTLFSLLMIVLSSVFTDAFPKFKITADPLLCSVFGGIINGMAISLCLRADATSGGTDFIAIYFSEKRGVDMWNYIFVMNVCVLAIAGFLFGWDKALYSIIFQFSSTQILNRLYRHYQKITMFIITEKSDEVYQAIKDTTNHDATKFVGTGCYKNSPKTMLYTVVSAEEIGQLGKILKKIDPTAFINVLHTKEIFGRFFTKTKD</sequence>
<dbReference type="InterPro" id="IPR051461">
    <property type="entry name" value="UPF0750_membrane"/>
</dbReference>
<dbReference type="InterPro" id="IPR003740">
    <property type="entry name" value="YitT"/>
</dbReference>
<feature type="transmembrane region" description="Helical" evidence="6">
    <location>
        <begin position="131"/>
        <end position="152"/>
    </location>
</feature>
<dbReference type="PANTHER" id="PTHR33545:SF5">
    <property type="entry name" value="UPF0750 MEMBRANE PROTEIN YITT"/>
    <property type="match status" value="1"/>
</dbReference>
<dbReference type="Pfam" id="PF10035">
    <property type="entry name" value="DUF2179"/>
    <property type="match status" value="1"/>
</dbReference>
<feature type="transmembrane region" description="Helical" evidence="6">
    <location>
        <begin position="36"/>
        <end position="57"/>
    </location>
</feature>
<dbReference type="CDD" id="cd16380">
    <property type="entry name" value="YitT_C"/>
    <property type="match status" value="1"/>
</dbReference>
<feature type="transmembrane region" description="Helical" evidence="6">
    <location>
        <begin position="6"/>
        <end position="24"/>
    </location>
</feature>
<protein>
    <submittedName>
        <fullName evidence="8">Membrane protein</fullName>
    </submittedName>
</protein>
<dbReference type="InterPro" id="IPR019264">
    <property type="entry name" value="DUF2179"/>
</dbReference>
<organism evidence="8">
    <name type="scientific">uncultured Spirochaetaceae bacterium</name>
    <dbReference type="NCBI Taxonomy" id="201186"/>
    <lineage>
        <taxon>Bacteria</taxon>
        <taxon>Pseudomonadati</taxon>
        <taxon>Spirochaetota</taxon>
        <taxon>Spirochaetia</taxon>
        <taxon>Spirochaetales</taxon>
        <taxon>Spirochaetaceae</taxon>
        <taxon>environmental samples</taxon>
    </lineage>
</organism>
<dbReference type="AlphaFoldDB" id="A0A650F5J5"/>